<sequence length="341" mass="37894">MGVEEGAINGFNVLDKATSTLDGGEIATVCYSLQLQNTESFPSKSMMGHRHHQQDPHRPSSDGANKMPSSSEYHNVYSDASLLPAPPPATGGAAVVRTLQPFDISTNSPGGMATALGYPFTWAQWKELERQAMIYKYMVSAISVPPDLLLSISTDSSGASHSAFHTTSATGSIQGQPYTSIRDLEPGRCKRTDGKKWRCSRDVAPHQKYCERHMHRGRPRSRKHVEVHAAVSNTSDNKKTRLHPAPLESTSMAVPIPRPAGQINNPSAKQTLGSTFQQSQGFLFFNDKKGEYISTDPSFNELHRFSLLQLVELKPHLYSFFFFYFLWKSPIYLCYIVSCFV</sequence>
<evidence type="ECO:0000259" key="7">
    <source>
        <dbReference type="PROSITE" id="PS51666"/>
    </source>
</evidence>
<proteinExistence type="inferred from homology"/>
<keyword evidence="5" id="KW-0805">Transcription regulation</keyword>
<dbReference type="SMART" id="SM00951">
    <property type="entry name" value="QLQ"/>
    <property type="match status" value="1"/>
</dbReference>
<keyword evidence="5" id="KW-0010">Activator</keyword>
<evidence type="ECO:0000313" key="10">
    <source>
        <dbReference type="Proteomes" id="UP000823775"/>
    </source>
</evidence>
<dbReference type="Proteomes" id="UP000823775">
    <property type="component" value="Unassembled WGS sequence"/>
</dbReference>
<dbReference type="EMBL" id="JACEIK010003685">
    <property type="protein sequence ID" value="MCD9642697.1"/>
    <property type="molecule type" value="Genomic_DNA"/>
</dbReference>
<comment type="caution">
    <text evidence="9">The sequence shown here is derived from an EMBL/GenBank/DDBJ whole genome shotgun (WGS) entry which is preliminary data.</text>
</comment>
<feature type="region of interest" description="Disordered" evidence="6">
    <location>
        <begin position="42"/>
        <end position="72"/>
    </location>
</feature>
<dbReference type="InterPro" id="IPR014977">
    <property type="entry name" value="WRC_dom"/>
</dbReference>
<comment type="subcellular location">
    <subcellularLocation>
        <location evidence="1 4 5">Nucleus</location>
    </subcellularLocation>
</comment>
<gene>
    <name evidence="9" type="ORF">HAX54_029604</name>
</gene>
<dbReference type="PROSITE" id="PS51666">
    <property type="entry name" value="QLQ"/>
    <property type="match status" value="1"/>
</dbReference>
<keyword evidence="10" id="KW-1185">Reference proteome</keyword>
<evidence type="ECO:0000313" key="9">
    <source>
        <dbReference type="EMBL" id="MCD9642697.1"/>
    </source>
</evidence>
<evidence type="ECO:0000259" key="8">
    <source>
        <dbReference type="PROSITE" id="PS51667"/>
    </source>
</evidence>
<accession>A0ABS8V8I9</accession>
<dbReference type="InterPro" id="IPR014978">
    <property type="entry name" value="Gln-Leu-Gln_QLQ"/>
</dbReference>
<organism evidence="9 10">
    <name type="scientific">Datura stramonium</name>
    <name type="common">Jimsonweed</name>
    <name type="synonym">Common thornapple</name>
    <dbReference type="NCBI Taxonomy" id="4076"/>
    <lineage>
        <taxon>Eukaryota</taxon>
        <taxon>Viridiplantae</taxon>
        <taxon>Streptophyta</taxon>
        <taxon>Embryophyta</taxon>
        <taxon>Tracheophyta</taxon>
        <taxon>Spermatophyta</taxon>
        <taxon>Magnoliopsida</taxon>
        <taxon>eudicotyledons</taxon>
        <taxon>Gunneridae</taxon>
        <taxon>Pentapetalae</taxon>
        <taxon>asterids</taxon>
        <taxon>lamiids</taxon>
        <taxon>Solanales</taxon>
        <taxon>Solanaceae</taxon>
        <taxon>Solanoideae</taxon>
        <taxon>Datureae</taxon>
        <taxon>Datura</taxon>
    </lineage>
</organism>
<comment type="function">
    <text evidence="5">Transcription activator.</text>
</comment>
<dbReference type="PANTHER" id="PTHR31602">
    <property type="entry name" value="GROWTH-REGULATING FACTOR 5"/>
    <property type="match status" value="1"/>
</dbReference>
<dbReference type="PANTHER" id="PTHR31602:SF101">
    <property type="entry name" value="GROWTH-REGULATING FACTOR 7"/>
    <property type="match status" value="1"/>
</dbReference>
<feature type="domain" description="WRC" evidence="8">
    <location>
        <begin position="183"/>
        <end position="227"/>
    </location>
</feature>
<evidence type="ECO:0000256" key="6">
    <source>
        <dbReference type="SAM" id="MobiDB-lite"/>
    </source>
</evidence>
<name>A0ABS8V8I9_DATST</name>
<comment type="domain">
    <text evidence="5">The QLQ domain and WRC domain may be involved in protein-protein interaction and DNA-binding, respectively.</text>
</comment>
<evidence type="ECO:0000256" key="4">
    <source>
        <dbReference type="PROSITE-ProRule" id="PRU01002"/>
    </source>
</evidence>
<dbReference type="PROSITE" id="PS51667">
    <property type="entry name" value="WRC"/>
    <property type="match status" value="1"/>
</dbReference>
<evidence type="ECO:0000256" key="5">
    <source>
        <dbReference type="RuleBase" id="RU367127"/>
    </source>
</evidence>
<keyword evidence="5" id="KW-0804">Transcription</keyword>
<dbReference type="Pfam" id="PF08880">
    <property type="entry name" value="QLQ"/>
    <property type="match status" value="1"/>
</dbReference>
<dbReference type="InterPro" id="IPR031137">
    <property type="entry name" value="GRF"/>
</dbReference>
<reference evidence="9 10" key="1">
    <citation type="journal article" date="2021" name="BMC Genomics">
        <title>Datura genome reveals duplications of psychoactive alkaloid biosynthetic genes and high mutation rate following tissue culture.</title>
        <authorList>
            <person name="Rajewski A."/>
            <person name="Carter-House D."/>
            <person name="Stajich J."/>
            <person name="Litt A."/>
        </authorList>
    </citation>
    <scope>NUCLEOTIDE SEQUENCE [LARGE SCALE GENOMIC DNA]</scope>
    <source>
        <strain evidence="9">AR-01</strain>
    </source>
</reference>
<keyword evidence="3 4" id="KW-0539">Nucleus</keyword>
<feature type="domain" description="QLQ" evidence="7">
    <location>
        <begin position="119"/>
        <end position="154"/>
    </location>
</feature>
<evidence type="ECO:0000256" key="3">
    <source>
        <dbReference type="ARBA" id="ARBA00023242"/>
    </source>
</evidence>
<feature type="short sequence motif" description="Bipartite nuclear localization signal" evidence="4">
    <location>
        <begin position="188"/>
        <end position="198"/>
    </location>
</feature>
<dbReference type="Pfam" id="PF08879">
    <property type="entry name" value="WRC"/>
    <property type="match status" value="1"/>
</dbReference>
<comment type="similarity">
    <text evidence="2 5">Belongs to the GRF family.</text>
</comment>
<evidence type="ECO:0000256" key="1">
    <source>
        <dbReference type="ARBA" id="ARBA00004123"/>
    </source>
</evidence>
<evidence type="ECO:0000256" key="2">
    <source>
        <dbReference type="ARBA" id="ARBA00008122"/>
    </source>
</evidence>
<protein>
    <recommendedName>
        <fullName evidence="5">Growth-regulating factor</fullName>
    </recommendedName>
</protein>
<feature type="short sequence motif" description="Bipartite nuclear localization signal" evidence="4">
    <location>
        <begin position="216"/>
        <end position="223"/>
    </location>
</feature>